<evidence type="ECO:0000313" key="14">
    <source>
        <dbReference type="EMBL" id="SPP83823.1"/>
    </source>
</evidence>
<dbReference type="SMART" id="SM00868">
    <property type="entry name" value="zf-AD"/>
    <property type="match status" value="2"/>
</dbReference>
<name>A0A3B0JS49_DROGU</name>
<dbReference type="PANTHER" id="PTHR24388">
    <property type="entry name" value="ZINC FINGER PROTEIN"/>
    <property type="match status" value="1"/>
</dbReference>
<feature type="domain" description="ZAD" evidence="13">
    <location>
        <begin position="251"/>
        <end position="326"/>
    </location>
</feature>
<dbReference type="GO" id="GO:0000981">
    <property type="term" value="F:DNA-binding transcription factor activity, RNA polymerase II-specific"/>
    <property type="evidence" value="ECO:0007669"/>
    <property type="project" value="TreeGrafter"/>
</dbReference>
<sequence>MSYLEKEHDMPELICQCCKRDLERFLEFRTKFMANNEFLHANDLVAAVNIEDKEIATKPQVAEDNETDGRLCCGVFGQPRLSHRKPCGCLVPPDKGEEGKDEDGNKNLVVETQSSNPTIKRKPKRNPRQRKKSNKTWICHICEGEFKCSTYFKLHIMRHSGKKQIECDICHATTRRTKCDVTGSCIRVHDPMPAAFAAKLFAATAARLCTRGIIPTSVLFRAKYCDETFRSSATRRMHESIAIFAEAANCFNLITCSRQIHNAAARNVFEVSRNGLLGKIETLTGLLLRNDEKLPQLLCQKCEQDLEAAFDFRRVCIEVQQRLELEMDSQSNMVSDSELGPEEYVVEIASIRHKYEIQQESESDLSNLGDEDIEETAFIVQEDANNNMDADKHSCNLCGLQFASRIELRTHLYQLHDVVPAGRNFDCSHCGKSFPIASRLTKHLRCIGAELTHECPKCGAKFHSQVLLDNHTGRHHKPPKERHVCHLCGKSLATRFSLKCHLVRHAGTRPHKCQQCSAAYSTAAELRSHERKHTAVRPYSCRYNCGKDFQYCSARSIHERTHMDESQRPFRCEYCIKSFVTRGDCRSHQIQHTMSREHSCNICRLGFKLRKHFKAHLKSMTHKTLEARDKALKRYALGPLSVVESK</sequence>
<dbReference type="STRING" id="7266.A0A3B0JS49"/>
<keyword evidence="2" id="KW-0479">Metal-binding</keyword>
<evidence type="ECO:0000256" key="5">
    <source>
        <dbReference type="ARBA" id="ARBA00022833"/>
    </source>
</evidence>
<dbReference type="PROSITE" id="PS00028">
    <property type="entry name" value="ZINC_FINGER_C2H2_1"/>
    <property type="match status" value="6"/>
</dbReference>
<dbReference type="EMBL" id="OUUW01000008">
    <property type="protein sequence ID" value="SPP83823.1"/>
    <property type="molecule type" value="Genomic_DNA"/>
</dbReference>
<feature type="domain" description="C2H2-type" evidence="12">
    <location>
        <begin position="393"/>
        <end position="416"/>
    </location>
</feature>
<comment type="caution">
    <text evidence="10">Lacks conserved residue(s) required for the propagation of feature annotation.</text>
</comment>
<dbReference type="PROSITE" id="PS51915">
    <property type="entry name" value="ZAD"/>
    <property type="match status" value="1"/>
</dbReference>
<feature type="domain" description="C2H2-type" evidence="12">
    <location>
        <begin position="511"/>
        <end position="538"/>
    </location>
</feature>
<keyword evidence="7" id="KW-0539">Nucleus</keyword>
<dbReference type="InterPro" id="IPR050527">
    <property type="entry name" value="Snail/Krueppel_Znf"/>
</dbReference>
<gene>
    <name evidence="14" type="ORF">DGUA_6G016302</name>
</gene>
<feature type="region of interest" description="Disordered" evidence="11">
    <location>
        <begin position="95"/>
        <end position="132"/>
    </location>
</feature>
<keyword evidence="6" id="KW-0238">DNA-binding</keyword>
<keyword evidence="15" id="KW-1185">Reference proteome</keyword>
<dbReference type="InterPro" id="IPR036236">
    <property type="entry name" value="Znf_C2H2_sf"/>
</dbReference>
<dbReference type="FunFam" id="3.30.160.60:FF:000446">
    <property type="entry name" value="Zinc finger protein"/>
    <property type="match status" value="1"/>
</dbReference>
<dbReference type="SUPFAM" id="SSF57716">
    <property type="entry name" value="Glucocorticoid receptor-like (DNA-binding domain)"/>
    <property type="match status" value="1"/>
</dbReference>
<evidence type="ECO:0000256" key="6">
    <source>
        <dbReference type="ARBA" id="ARBA00023125"/>
    </source>
</evidence>
<dbReference type="OrthoDB" id="8117402at2759"/>
<evidence type="ECO:0000256" key="4">
    <source>
        <dbReference type="ARBA" id="ARBA00022771"/>
    </source>
</evidence>
<feature type="domain" description="C2H2-type" evidence="12">
    <location>
        <begin position="425"/>
        <end position="458"/>
    </location>
</feature>
<dbReference type="GO" id="GO:0008270">
    <property type="term" value="F:zinc ion binding"/>
    <property type="evidence" value="ECO:0007669"/>
    <property type="project" value="UniProtKB-KW"/>
</dbReference>
<comment type="subcellular location">
    <subcellularLocation>
        <location evidence="1">Nucleus</location>
    </subcellularLocation>
</comment>
<keyword evidence="4 9" id="KW-0863">Zinc-finger</keyword>
<dbReference type="SUPFAM" id="SSF57667">
    <property type="entry name" value="beta-beta-alpha zinc fingers"/>
    <property type="match status" value="5"/>
</dbReference>
<evidence type="ECO:0000313" key="15">
    <source>
        <dbReference type="Proteomes" id="UP000268350"/>
    </source>
</evidence>
<evidence type="ECO:0000259" key="12">
    <source>
        <dbReference type="PROSITE" id="PS50157"/>
    </source>
</evidence>
<dbReference type="GO" id="GO:0000978">
    <property type="term" value="F:RNA polymerase II cis-regulatory region sequence-specific DNA binding"/>
    <property type="evidence" value="ECO:0007669"/>
    <property type="project" value="TreeGrafter"/>
</dbReference>
<dbReference type="InterPro" id="IPR013087">
    <property type="entry name" value="Znf_C2H2_type"/>
</dbReference>
<evidence type="ECO:0000256" key="9">
    <source>
        <dbReference type="PROSITE-ProRule" id="PRU00042"/>
    </source>
</evidence>
<comment type="similarity">
    <text evidence="8">Belongs to the snail C2H2-type zinc-finger protein family.</text>
</comment>
<dbReference type="GO" id="GO:0005634">
    <property type="term" value="C:nucleus"/>
    <property type="evidence" value="ECO:0007669"/>
    <property type="project" value="InterPro"/>
</dbReference>
<accession>A0A3B0JS49</accession>
<evidence type="ECO:0000256" key="8">
    <source>
        <dbReference type="ARBA" id="ARBA00037948"/>
    </source>
</evidence>
<dbReference type="AlphaFoldDB" id="A0A3B0JS49"/>
<evidence type="ECO:0000256" key="11">
    <source>
        <dbReference type="SAM" id="MobiDB-lite"/>
    </source>
</evidence>
<dbReference type="Pfam" id="PF00096">
    <property type="entry name" value="zf-C2H2"/>
    <property type="match status" value="1"/>
</dbReference>
<dbReference type="SMART" id="SM00355">
    <property type="entry name" value="ZnF_C2H2"/>
    <property type="match status" value="9"/>
</dbReference>
<keyword evidence="3" id="KW-0677">Repeat</keyword>
<dbReference type="Proteomes" id="UP000268350">
    <property type="component" value="Unassembled WGS sequence"/>
</dbReference>
<keyword evidence="5" id="KW-0862">Zinc</keyword>
<evidence type="ECO:0000256" key="1">
    <source>
        <dbReference type="ARBA" id="ARBA00004123"/>
    </source>
</evidence>
<evidence type="ECO:0000256" key="2">
    <source>
        <dbReference type="ARBA" id="ARBA00022723"/>
    </source>
</evidence>
<organism evidence="14 15">
    <name type="scientific">Drosophila guanche</name>
    <name type="common">Fruit fly</name>
    <dbReference type="NCBI Taxonomy" id="7266"/>
    <lineage>
        <taxon>Eukaryota</taxon>
        <taxon>Metazoa</taxon>
        <taxon>Ecdysozoa</taxon>
        <taxon>Arthropoda</taxon>
        <taxon>Hexapoda</taxon>
        <taxon>Insecta</taxon>
        <taxon>Pterygota</taxon>
        <taxon>Neoptera</taxon>
        <taxon>Endopterygota</taxon>
        <taxon>Diptera</taxon>
        <taxon>Brachycera</taxon>
        <taxon>Muscomorpha</taxon>
        <taxon>Ephydroidea</taxon>
        <taxon>Drosophilidae</taxon>
        <taxon>Drosophila</taxon>
        <taxon>Sophophora</taxon>
    </lineage>
</organism>
<feature type="domain" description="C2H2-type" evidence="12">
    <location>
        <begin position="539"/>
        <end position="567"/>
    </location>
</feature>
<evidence type="ECO:0000256" key="3">
    <source>
        <dbReference type="ARBA" id="ARBA00022737"/>
    </source>
</evidence>
<reference evidence="15" key="1">
    <citation type="submission" date="2018-01" db="EMBL/GenBank/DDBJ databases">
        <authorList>
            <person name="Alioto T."/>
            <person name="Alioto T."/>
        </authorList>
    </citation>
    <scope>NUCLEOTIDE SEQUENCE [LARGE SCALE GENOMIC DNA]</scope>
</reference>
<feature type="domain" description="C2H2-type" evidence="12">
    <location>
        <begin position="137"/>
        <end position="164"/>
    </location>
</feature>
<feature type="compositionally biased region" description="Basic residues" evidence="11">
    <location>
        <begin position="119"/>
        <end position="132"/>
    </location>
</feature>
<dbReference type="PANTHER" id="PTHR24388:SF54">
    <property type="entry name" value="PROTEIN ESCARGOT"/>
    <property type="match status" value="1"/>
</dbReference>
<feature type="domain" description="C2H2-type" evidence="12">
    <location>
        <begin position="570"/>
        <end position="597"/>
    </location>
</feature>
<feature type="domain" description="C2H2-type" evidence="12">
    <location>
        <begin position="483"/>
        <end position="510"/>
    </location>
</feature>
<proteinExistence type="inferred from homology"/>
<dbReference type="InterPro" id="IPR012934">
    <property type="entry name" value="Znf_AD"/>
</dbReference>
<feature type="compositionally biased region" description="Basic and acidic residues" evidence="11">
    <location>
        <begin position="95"/>
        <end position="105"/>
    </location>
</feature>
<dbReference type="Pfam" id="PF07776">
    <property type="entry name" value="zf-AD"/>
    <property type="match status" value="1"/>
</dbReference>
<protein>
    <submittedName>
        <fullName evidence="14">Blast:Zinc finger protein 234</fullName>
    </submittedName>
</protein>
<evidence type="ECO:0000256" key="10">
    <source>
        <dbReference type="PROSITE-ProRule" id="PRU01263"/>
    </source>
</evidence>
<evidence type="ECO:0000259" key="13">
    <source>
        <dbReference type="PROSITE" id="PS51915"/>
    </source>
</evidence>
<dbReference type="OMA" id="FPATHAC"/>
<dbReference type="PROSITE" id="PS50157">
    <property type="entry name" value="ZINC_FINGER_C2H2_2"/>
    <property type="match status" value="7"/>
</dbReference>
<evidence type="ECO:0000256" key="7">
    <source>
        <dbReference type="ARBA" id="ARBA00023242"/>
    </source>
</evidence>
<dbReference type="Gene3D" id="3.30.160.60">
    <property type="entry name" value="Classic Zinc Finger"/>
    <property type="match status" value="6"/>
</dbReference>